<evidence type="ECO:0000256" key="4">
    <source>
        <dbReference type="ARBA" id="ARBA00022989"/>
    </source>
</evidence>
<dbReference type="Proteomes" id="UP000831390">
    <property type="component" value="Chromosome"/>
</dbReference>
<feature type="domain" description="DUF3817" evidence="7">
    <location>
        <begin position="10"/>
        <end position="95"/>
    </location>
</feature>
<evidence type="ECO:0000256" key="6">
    <source>
        <dbReference type="SAM" id="Phobius"/>
    </source>
</evidence>
<evidence type="ECO:0000259" key="7">
    <source>
        <dbReference type="Pfam" id="PF12823"/>
    </source>
</evidence>
<gene>
    <name evidence="8" type="ORF">MTP16_14110</name>
</gene>
<reference evidence="8 9" key="1">
    <citation type="submission" date="2022-03" db="EMBL/GenBank/DDBJ databases">
        <title>Hymenobactersp. isolated from the air.</title>
        <authorList>
            <person name="Won M."/>
            <person name="Kwon S.-W."/>
        </authorList>
    </citation>
    <scope>NUCLEOTIDE SEQUENCE [LARGE SCALE GENOMIC DNA]</scope>
    <source>
        <strain evidence="8 9">KACC 22596</strain>
    </source>
</reference>
<dbReference type="RefSeq" id="WP_243510389.1">
    <property type="nucleotide sequence ID" value="NZ_CP094534.1"/>
</dbReference>
<dbReference type="InterPro" id="IPR023845">
    <property type="entry name" value="DUF3817_TM"/>
</dbReference>
<sequence length="100" mass="11114">MKHFLLTGLGRLRLVAILEGVSFLVLLLIAMPLKYLAGQPQAVRHVGMAHGVLFVLYVLLLIQQSIERGWSIKKMLLGFIASLVPLGTFWADKKLFQANA</sequence>
<feature type="transmembrane region" description="Helical" evidence="6">
    <location>
        <begin position="12"/>
        <end position="30"/>
    </location>
</feature>
<dbReference type="PANTHER" id="PTHR40077">
    <property type="entry name" value="MEMBRANE PROTEIN-RELATED"/>
    <property type="match status" value="1"/>
</dbReference>
<keyword evidence="4 6" id="KW-1133">Transmembrane helix</keyword>
<comment type="subcellular location">
    <subcellularLocation>
        <location evidence="1">Cell membrane</location>
        <topology evidence="1">Multi-pass membrane protein</topology>
    </subcellularLocation>
</comment>
<dbReference type="PANTHER" id="PTHR40077:SF1">
    <property type="entry name" value="MEMBRANE PROTEIN"/>
    <property type="match status" value="1"/>
</dbReference>
<protein>
    <submittedName>
        <fullName evidence="8">DUF3817 domain-containing protein</fullName>
    </submittedName>
</protein>
<dbReference type="EMBL" id="CP094534">
    <property type="protein sequence ID" value="UOE32265.1"/>
    <property type="molecule type" value="Genomic_DNA"/>
</dbReference>
<organism evidence="8 9">
    <name type="scientific">Hymenobacter monticola</name>
    <dbReference type="NCBI Taxonomy" id="1705399"/>
    <lineage>
        <taxon>Bacteria</taxon>
        <taxon>Pseudomonadati</taxon>
        <taxon>Bacteroidota</taxon>
        <taxon>Cytophagia</taxon>
        <taxon>Cytophagales</taxon>
        <taxon>Hymenobacteraceae</taxon>
        <taxon>Hymenobacter</taxon>
    </lineage>
</organism>
<proteinExistence type="predicted"/>
<dbReference type="NCBIfam" id="TIGR03954">
    <property type="entry name" value="integ_memb_HG"/>
    <property type="match status" value="1"/>
</dbReference>
<feature type="transmembrane region" description="Helical" evidence="6">
    <location>
        <begin position="42"/>
        <end position="62"/>
    </location>
</feature>
<keyword evidence="5 6" id="KW-0472">Membrane</keyword>
<keyword evidence="2" id="KW-1003">Cell membrane</keyword>
<keyword evidence="9" id="KW-1185">Reference proteome</keyword>
<dbReference type="Pfam" id="PF12823">
    <property type="entry name" value="DUF3817"/>
    <property type="match status" value="1"/>
</dbReference>
<evidence type="ECO:0000313" key="9">
    <source>
        <dbReference type="Proteomes" id="UP000831390"/>
    </source>
</evidence>
<evidence type="ECO:0000256" key="2">
    <source>
        <dbReference type="ARBA" id="ARBA00022475"/>
    </source>
</evidence>
<evidence type="ECO:0000256" key="5">
    <source>
        <dbReference type="ARBA" id="ARBA00023136"/>
    </source>
</evidence>
<evidence type="ECO:0000313" key="8">
    <source>
        <dbReference type="EMBL" id="UOE32265.1"/>
    </source>
</evidence>
<evidence type="ECO:0000256" key="1">
    <source>
        <dbReference type="ARBA" id="ARBA00004651"/>
    </source>
</evidence>
<feature type="transmembrane region" description="Helical" evidence="6">
    <location>
        <begin position="74"/>
        <end position="91"/>
    </location>
</feature>
<name>A0ABY4AZY1_9BACT</name>
<keyword evidence="3 6" id="KW-0812">Transmembrane</keyword>
<evidence type="ECO:0000256" key="3">
    <source>
        <dbReference type="ARBA" id="ARBA00022692"/>
    </source>
</evidence>
<accession>A0ABY4AZY1</accession>